<comment type="caution">
    <text evidence="1">The sequence shown here is derived from an EMBL/GenBank/DDBJ whole genome shotgun (WGS) entry which is preliminary data.</text>
</comment>
<protein>
    <submittedName>
        <fullName evidence="1">Uncharacterized protein</fullName>
    </submittedName>
</protein>
<name>A0A645CM49_9ZZZZ</name>
<dbReference type="AlphaFoldDB" id="A0A645CM49"/>
<evidence type="ECO:0000313" key="1">
    <source>
        <dbReference type="EMBL" id="MPM78023.1"/>
    </source>
</evidence>
<dbReference type="EMBL" id="VSSQ01028339">
    <property type="protein sequence ID" value="MPM78023.1"/>
    <property type="molecule type" value="Genomic_DNA"/>
</dbReference>
<organism evidence="1">
    <name type="scientific">bioreactor metagenome</name>
    <dbReference type="NCBI Taxonomy" id="1076179"/>
    <lineage>
        <taxon>unclassified sequences</taxon>
        <taxon>metagenomes</taxon>
        <taxon>ecological metagenomes</taxon>
    </lineage>
</organism>
<sequence length="42" mass="5075">MQIITFQSGFYFFGKVKELQDFLKENTCNNITVRDFIKLRLQ</sequence>
<proteinExistence type="predicted"/>
<reference evidence="1" key="1">
    <citation type="submission" date="2019-08" db="EMBL/GenBank/DDBJ databases">
        <authorList>
            <person name="Kucharzyk K."/>
            <person name="Murdoch R.W."/>
            <person name="Higgins S."/>
            <person name="Loffler F."/>
        </authorList>
    </citation>
    <scope>NUCLEOTIDE SEQUENCE</scope>
</reference>
<gene>
    <name evidence="1" type="ORF">SDC9_125033</name>
</gene>
<accession>A0A645CM49</accession>